<evidence type="ECO:0000313" key="1">
    <source>
        <dbReference type="EMBL" id="SEB01295.1"/>
    </source>
</evidence>
<gene>
    <name evidence="1" type="ORF">SAMN05660909_04710</name>
</gene>
<dbReference type="STRING" id="408074.SAMN05660909_04710"/>
<reference evidence="2" key="1">
    <citation type="submission" date="2016-10" db="EMBL/GenBank/DDBJ databases">
        <authorList>
            <person name="Varghese N."/>
            <person name="Submissions S."/>
        </authorList>
    </citation>
    <scope>NUCLEOTIDE SEQUENCE [LARGE SCALE GENOMIC DNA]</scope>
    <source>
        <strain evidence="2">DSM 23920</strain>
    </source>
</reference>
<protein>
    <submittedName>
        <fullName evidence="1">Uncharacterized phage-associated protein</fullName>
    </submittedName>
</protein>
<dbReference type="Proteomes" id="UP000199656">
    <property type="component" value="Unassembled WGS sequence"/>
</dbReference>
<organism evidence="1 2">
    <name type="scientific">Chitinophaga terrae</name>
    <name type="common">ex Kim and Jung 2007</name>
    <dbReference type="NCBI Taxonomy" id="408074"/>
    <lineage>
        <taxon>Bacteria</taxon>
        <taxon>Pseudomonadati</taxon>
        <taxon>Bacteroidota</taxon>
        <taxon>Chitinophagia</taxon>
        <taxon>Chitinophagales</taxon>
        <taxon>Chitinophagaceae</taxon>
        <taxon>Chitinophaga</taxon>
    </lineage>
</organism>
<name>A0A1H4FVG2_9BACT</name>
<evidence type="ECO:0000313" key="2">
    <source>
        <dbReference type="Proteomes" id="UP000199656"/>
    </source>
</evidence>
<accession>A0A1H4FVG2</accession>
<dbReference type="EMBL" id="FNRL01000029">
    <property type="protein sequence ID" value="SEB01295.1"/>
    <property type="molecule type" value="Genomic_DNA"/>
</dbReference>
<sequence length="171" mass="19884">MIAKSLKSYLYGKHEDMPYNPTTIANYFIDKYAGRGKMTPMKVIQLTYLAYGWYLAINNKKRLTDESPIAWDFGPCFSSLFFSLKAYGKLEIKRKLPNLIGNSRIASDDKHFLDQIWNIYGRFEGSYLCRMIQRKDTALKKAYSKEGNLVISDADLYEYYKNKMQTAQSSN</sequence>
<keyword evidence="2" id="KW-1185">Reference proteome</keyword>
<dbReference type="AlphaFoldDB" id="A0A1H4FVG2"/>
<proteinExistence type="predicted"/>